<dbReference type="InterPro" id="IPR053136">
    <property type="entry name" value="UTP_pyrophosphatase-like"/>
</dbReference>
<accession>A0AAF0FPI2</accession>
<proteinExistence type="predicted"/>
<gene>
    <name evidence="2" type="ORF">L1994_08640</name>
</gene>
<dbReference type="Pfam" id="PF01863">
    <property type="entry name" value="YgjP-like"/>
    <property type="match status" value="1"/>
</dbReference>
<reference evidence="2" key="1">
    <citation type="submission" date="2022-01" db="EMBL/GenBank/DDBJ databases">
        <title>Complete genome of Methanomicrobium antiquum DSM 21220.</title>
        <authorList>
            <person name="Chen S.-C."/>
            <person name="You Y.-T."/>
            <person name="Zhou Y.-Z."/>
            <person name="Lai M.-C."/>
        </authorList>
    </citation>
    <scope>NUCLEOTIDE SEQUENCE</scope>
    <source>
        <strain evidence="2">DSM 21220</strain>
    </source>
</reference>
<dbReference type="CDD" id="cd07344">
    <property type="entry name" value="M48_yhfN_like"/>
    <property type="match status" value="1"/>
</dbReference>
<dbReference type="AlphaFoldDB" id="A0AAF0FPI2"/>
<dbReference type="Proteomes" id="UP001218895">
    <property type="component" value="Chromosome"/>
</dbReference>
<dbReference type="RefSeq" id="WP_278099047.1">
    <property type="nucleotide sequence ID" value="NZ_CP091092.1"/>
</dbReference>
<name>A0AAF0FPI2_9EURY</name>
<dbReference type="GeneID" id="79950460"/>
<dbReference type="InterPro" id="IPR002725">
    <property type="entry name" value="YgjP-like_metallopeptidase"/>
</dbReference>
<sequence length="223" mass="26675">MKYEGIEVEVVRKPVKNIRLSVLSSCLIRVVAPEGYDVNPLLEEKKDWILKHIEKRSDIFNKYSENSYKMLYCGQYFKLKSEDSLNRCFFDYEVMTVSYTSVSSFRTFLQKKLKDDLENRLSVISKEMGLSHGKFSIRKQKTRWASCSSQKTLNFNLRLAALPPHLRDYIIIHELSHIEEHNHSKNFWRIVERFCPKYRECKKELSEYWIMIETNQIWKAVLE</sequence>
<organism evidence="2 3">
    <name type="scientific">Methanomicrobium antiquum</name>
    <dbReference type="NCBI Taxonomy" id="487686"/>
    <lineage>
        <taxon>Archaea</taxon>
        <taxon>Methanobacteriati</taxon>
        <taxon>Methanobacteriota</taxon>
        <taxon>Stenosarchaea group</taxon>
        <taxon>Methanomicrobia</taxon>
        <taxon>Methanomicrobiales</taxon>
        <taxon>Methanomicrobiaceae</taxon>
        <taxon>Methanomicrobium</taxon>
    </lineage>
</organism>
<protein>
    <submittedName>
        <fullName evidence="2">M48 family metallopeptidase</fullName>
    </submittedName>
</protein>
<dbReference type="Gene3D" id="3.30.2010.10">
    <property type="entry name" value="Metalloproteases ('zincins'), catalytic domain"/>
    <property type="match status" value="1"/>
</dbReference>
<dbReference type="PANTHER" id="PTHR30399:SF1">
    <property type="entry name" value="UTP PYROPHOSPHATASE"/>
    <property type="match status" value="1"/>
</dbReference>
<evidence type="ECO:0000313" key="3">
    <source>
        <dbReference type="Proteomes" id="UP001218895"/>
    </source>
</evidence>
<dbReference type="PANTHER" id="PTHR30399">
    <property type="entry name" value="UNCHARACTERIZED PROTEIN YGJP"/>
    <property type="match status" value="1"/>
</dbReference>
<dbReference type="KEGG" id="manq:L1994_08640"/>
<keyword evidence="3" id="KW-1185">Reference proteome</keyword>
<feature type="domain" description="YgjP-like metallopeptidase" evidence="1">
    <location>
        <begin position="16"/>
        <end position="207"/>
    </location>
</feature>
<dbReference type="EMBL" id="CP091092">
    <property type="protein sequence ID" value="WFN36209.1"/>
    <property type="molecule type" value="Genomic_DNA"/>
</dbReference>
<evidence type="ECO:0000313" key="2">
    <source>
        <dbReference type="EMBL" id="WFN36209.1"/>
    </source>
</evidence>
<evidence type="ECO:0000259" key="1">
    <source>
        <dbReference type="Pfam" id="PF01863"/>
    </source>
</evidence>